<dbReference type="Proteomes" id="UP001322277">
    <property type="component" value="Chromosome 1"/>
</dbReference>
<protein>
    <submittedName>
        <fullName evidence="1">Uncharacterized protein</fullName>
    </submittedName>
</protein>
<gene>
    <name evidence="1" type="ORF">CDEST_02024</name>
</gene>
<proteinExistence type="predicted"/>
<dbReference type="RefSeq" id="XP_062774234.1">
    <property type="nucleotide sequence ID" value="XM_062918183.1"/>
</dbReference>
<organism evidence="1 2">
    <name type="scientific">Colletotrichum destructivum</name>
    <dbReference type="NCBI Taxonomy" id="34406"/>
    <lineage>
        <taxon>Eukaryota</taxon>
        <taxon>Fungi</taxon>
        <taxon>Dikarya</taxon>
        <taxon>Ascomycota</taxon>
        <taxon>Pezizomycotina</taxon>
        <taxon>Sordariomycetes</taxon>
        <taxon>Hypocreomycetidae</taxon>
        <taxon>Glomerellales</taxon>
        <taxon>Glomerellaceae</taxon>
        <taxon>Colletotrichum</taxon>
        <taxon>Colletotrichum destructivum species complex</taxon>
    </lineage>
</organism>
<accession>A0AAX4I205</accession>
<dbReference type="AlphaFoldDB" id="A0AAX4I205"/>
<evidence type="ECO:0000313" key="2">
    <source>
        <dbReference type="Proteomes" id="UP001322277"/>
    </source>
</evidence>
<dbReference type="KEGG" id="cdet:87938527"/>
<keyword evidence="2" id="KW-1185">Reference proteome</keyword>
<dbReference type="EMBL" id="CP137305">
    <property type="protein sequence ID" value="WQF77010.1"/>
    <property type="molecule type" value="Genomic_DNA"/>
</dbReference>
<evidence type="ECO:0000313" key="1">
    <source>
        <dbReference type="EMBL" id="WQF77010.1"/>
    </source>
</evidence>
<reference evidence="2" key="1">
    <citation type="journal article" date="2023" name="bioRxiv">
        <title>Complete genome of the Medicago anthracnose fungus, Colletotrichum destructivum, reveals a mini-chromosome-like region within a core chromosome.</title>
        <authorList>
            <person name="Lapalu N."/>
            <person name="Simon A."/>
            <person name="Lu A."/>
            <person name="Plaumann P.-L."/>
            <person name="Amselem J."/>
            <person name="Pigne S."/>
            <person name="Auger A."/>
            <person name="Koch C."/>
            <person name="Dallery J.-F."/>
            <person name="O'Connell R.J."/>
        </authorList>
    </citation>
    <scope>NUCLEOTIDE SEQUENCE [LARGE SCALE GENOMIC DNA]</scope>
    <source>
        <strain evidence="2">CBS 520.97</strain>
    </source>
</reference>
<name>A0AAX4I205_9PEZI</name>
<sequence length="167" mass="19386">MCQLQSNHRCQNLVVFSIPYSLTTTEGELAKLRQQLRRNHRREEAEELAITSRPQTLQAYLEACHSFSLAIQVVTDRSLTTQGHTINPTGRVFPRRIILWDDFATAQDEVWAHFLDQQFSSQPLFPSQHRLDYVMSLVASKQRNRALELRTRYCRKSGAETRRGGVR</sequence>
<dbReference type="GeneID" id="87938527"/>